<name>Q570X8_ARATH</name>
<evidence type="ECO:0000313" key="2">
    <source>
        <dbReference type="EMBL" id="BAD94857.1"/>
    </source>
</evidence>
<protein>
    <submittedName>
        <fullName evidence="2">Uncharacterized protein</fullName>
    </submittedName>
</protein>
<evidence type="ECO:0000256" key="1">
    <source>
        <dbReference type="SAM" id="MobiDB-lite"/>
    </source>
</evidence>
<organism evidence="2">
    <name type="scientific">Arabidopsis thaliana</name>
    <name type="common">Mouse-ear cress</name>
    <dbReference type="NCBI Taxonomy" id="3702"/>
    <lineage>
        <taxon>Eukaryota</taxon>
        <taxon>Viridiplantae</taxon>
        <taxon>Streptophyta</taxon>
        <taxon>Embryophyta</taxon>
        <taxon>Tracheophyta</taxon>
        <taxon>Spermatophyta</taxon>
        <taxon>Magnoliopsida</taxon>
        <taxon>eudicotyledons</taxon>
        <taxon>Gunneridae</taxon>
        <taxon>Pentapetalae</taxon>
        <taxon>rosids</taxon>
        <taxon>malvids</taxon>
        <taxon>Brassicales</taxon>
        <taxon>Brassicaceae</taxon>
        <taxon>Camelineae</taxon>
        <taxon>Arabidopsis</taxon>
    </lineage>
</organism>
<dbReference type="AlphaFoldDB" id="Q570X8"/>
<accession>Q570X8</accession>
<proteinExistence type="evidence at transcript level"/>
<reference evidence="2" key="1">
    <citation type="submission" date="2005-03" db="EMBL/GenBank/DDBJ databases">
        <title>Large-scale analysis of RIKEN Arabidopsis full-length (RAFL) cDNAs.</title>
        <authorList>
            <person name="Totoki Y."/>
            <person name="Seki M."/>
            <person name="Ishida J."/>
            <person name="Nakajima M."/>
            <person name="Enju A."/>
            <person name="Kamiya A."/>
            <person name="Narusaka M."/>
            <person name="Shin-i T."/>
            <person name="Nakagawa M."/>
            <person name="Sakamoto N."/>
            <person name="Oishi K."/>
            <person name="Kohara Y."/>
            <person name="Kobayashi M."/>
            <person name="Toyoda A."/>
            <person name="Sakaki Y."/>
            <person name="Sakurai T."/>
            <person name="Iida K."/>
            <person name="Akiyama K."/>
            <person name="Satou M."/>
            <person name="Toyoda T."/>
            <person name="Konagaya A."/>
            <person name="Carninci P."/>
            <person name="Kawai J."/>
            <person name="Hayashizaki Y."/>
            <person name="Shinozaki K."/>
        </authorList>
    </citation>
    <scope>NUCLEOTIDE SEQUENCE</scope>
</reference>
<feature type="region of interest" description="Disordered" evidence="1">
    <location>
        <begin position="1"/>
        <end position="46"/>
    </location>
</feature>
<feature type="compositionally biased region" description="Polar residues" evidence="1">
    <location>
        <begin position="1"/>
        <end position="32"/>
    </location>
</feature>
<dbReference type="EMBL" id="AK220579">
    <property type="protein sequence ID" value="BAD94857.1"/>
    <property type="molecule type" value="mRNA"/>
</dbReference>
<sequence>MTRPVSGSTILASIPDDNNPTAPYFRLSSTDSVEAPEPCDSVNAYP</sequence>